<dbReference type="PANTHER" id="PTHR33221:SF15">
    <property type="entry name" value="HTH-TYPE TRANSCRIPTIONAL REGULATOR YWGB-RELATED"/>
    <property type="match status" value="1"/>
</dbReference>
<evidence type="ECO:0000313" key="2">
    <source>
        <dbReference type="Proteomes" id="UP001597251"/>
    </source>
</evidence>
<keyword evidence="2" id="KW-1185">Reference proteome</keyword>
<sequence length="148" mass="16546">MKYSYKLSDAIHILAYIDIIPDERISSNDIAQSIEANASVVRKLMANLKKAGLLDSHVGSAKPKLARSADMITLLDVFKAVETNHDLLHVDPKTNMDCPVGANIQETLDEAYRRVQQAAEDEMSKLTIQDIIDSIKDLRQNKKVRAEI</sequence>
<organism evidence="1 2">
    <name type="scientific">Companilactobacillus keshanensis</name>
    <dbReference type="NCBI Taxonomy" id="2486003"/>
    <lineage>
        <taxon>Bacteria</taxon>
        <taxon>Bacillati</taxon>
        <taxon>Bacillota</taxon>
        <taxon>Bacilli</taxon>
        <taxon>Lactobacillales</taxon>
        <taxon>Lactobacillaceae</taxon>
        <taxon>Companilactobacillus</taxon>
    </lineage>
</organism>
<dbReference type="RefSeq" id="WP_125674793.1">
    <property type="nucleotide sequence ID" value="NZ_JBHTOI010000005.1"/>
</dbReference>
<dbReference type="Pfam" id="PF02082">
    <property type="entry name" value="Rrf2"/>
    <property type="match status" value="1"/>
</dbReference>
<name>A0ABW4BT66_9LACO</name>
<accession>A0ABW4BT66</accession>
<dbReference type="Gene3D" id="1.10.10.10">
    <property type="entry name" value="Winged helix-like DNA-binding domain superfamily/Winged helix DNA-binding domain"/>
    <property type="match status" value="1"/>
</dbReference>
<dbReference type="Proteomes" id="UP001597251">
    <property type="component" value="Unassembled WGS sequence"/>
</dbReference>
<dbReference type="InterPro" id="IPR000944">
    <property type="entry name" value="Tscrpt_reg_Rrf2"/>
</dbReference>
<evidence type="ECO:0000313" key="1">
    <source>
        <dbReference type="EMBL" id="MFD1417634.1"/>
    </source>
</evidence>
<dbReference type="PROSITE" id="PS51197">
    <property type="entry name" value="HTH_RRF2_2"/>
    <property type="match status" value="1"/>
</dbReference>
<reference evidence="2" key="1">
    <citation type="journal article" date="2019" name="Int. J. Syst. Evol. Microbiol.">
        <title>The Global Catalogue of Microorganisms (GCM) 10K type strain sequencing project: providing services to taxonomists for standard genome sequencing and annotation.</title>
        <authorList>
            <consortium name="The Broad Institute Genomics Platform"/>
            <consortium name="The Broad Institute Genome Sequencing Center for Infectious Disease"/>
            <person name="Wu L."/>
            <person name="Ma J."/>
        </authorList>
    </citation>
    <scope>NUCLEOTIDE SEQUENCE [LARGE SCALE GENOMIC DNA]</scope>
    <source>
        <strain evidence="2">CCM 8936</strain>
    </source>
</reference>
<gene>
    <name evidence="1" type="ORF">ACFQ42_02515</name>
</gene>
<comment type="caution">
    <text evidence="1">The sequence shown here is derived from an EMBL/GenBank/DDBJ whole genome shotgun (WGS) entry which is preliminary data.</text>
</comment>
<dbReference type="InterPro" id="IPR036388">
    <property type="entry name" value="WH-like_DNA-bd_sf"/>
</dbReference>
<proteinExistence type="predicted"/>
<dbReference type="SUPFAM" id="SSF46785">
    <property type="entry name" value="Winged helix' DNA-binding domain"/>
    <property type="match status" value="1"/>
</dbReference>
<dbReference type="PANTHER" id="PTHR33221">
    <property type="entry name" value="WINGED HELIX-TURN-HELIX TRANSCRIPTIONAL REGULATOR, RRF2 FAMILY"/>
    <property type="match status" value="1"/>
</dbReference>
<dbReference type="EMBL" id="JBHTOI010000005">
    <property type="protein sequence ID" value="MFD1417634.1"/>
    <property type="molecule type" value="Genomic_DNA"/>
</dbReference>
<protein>
    <submittedName>
        <fullName evidence="1">Rrf2 family transcriptional regulator</fullName>
    </submittedName>
</protein>
<dbReference type="InterPro" id="IPR036390">
    <property type="entry name" value="WH_DNA-bd_sf"/>
</dbReference>